<dbReference type="PROSITE" id="PS51902">
    <property type="entry name" value="CLPX_ZB"/>
    <property type="match status" value="1"/>
</dbReference>
<dbReference type="CDD" id="cd19497">
    <property type="entry name" value="RecA-like_ClpX"/>
    <property type="match status" value="1"/>
</dbReference>
<reference evidence="7" key="1">
    <citation type="submission" date="2020-05" db="EMBL/GenBank/DDBJ databases">
        <authorList>
            <person name="Chiriac C."/>
            <person name="Salcher M."/>
            <person name="Ghai R."/>
            <person name="Kavagutti S V."/>
        </authorList>
    </citation>
    <scope>NUCLEOTIDE SEQUENCE</scope>
</reference>
<evidence type="ECO:0000256" key="1">
    <source>
        <dbReference type="ARBA" id="ARBA00022723"/>
    </source>
</evidence>
<protein>
    <submittedName>
        <fullName evidence="7">Unannotated protein</fullName>
    </submittedName>
</protein>
<accession>A0A6J7IK50</accession>
<dbReference type="InterPro" id="IPR003959">
    <property type="entry name" value="ATPase_AAA_core"/>
</dbReference>
<dbReference type="GO" id="GO:0140662">
    <property type="term" value="F:ATP-dependent protein folding chaperone"/>
    <property type="evidence" value="ECO:0007669"/>
    <property type="project" value="InterPro"/>
</dbReference>
<dbReference type="SMART" id="SM00994">
    <property type="entry name" value="zf-C4_ClpX"/>
    <property type="match status" value="1"/>
</dbReference>
<sequence length="425" mass="46368">MARPTDTSEQLLCSFCGKSQRQVKKLIAGPGVYICDECIDLCNEIIDEELTAPPSFDIEALPRPKEIYGVLDEYVVGQDAAKRALSVAVYNHYKRIQMAQSGDSDIELQKSNILLLGPTGCGKTLLAQTLAKILNVPFAIADATALTEAGYVGEDVENILLKLIQAADYDVKKAETGIIYIDEVDKIARRADSPSITRDVSGEGVQQALLKILEGTTASVPPQGGRKHPHQEFLTIDTSNVLFICGGAFANLDKVIDRRIGHKGIGFGADIEAREERDPGRIFAECLPEDLVNYGLIPEFIGRLPVMSAVHQLRRDDLISILTEPRNALTKQFQTLFSFDGIELVFSDDSLASIADRALERETGARGLRSIMEEILLDVQFDLPSRRDVRKCVVTKETVENGLPPTLVTEAVDDDAADEPAAAAG</sequence>
<dbReference type="PANTHER" id="PTHR48102:SF7">
    <property type="entry name" value="ATP-DEPENDENT CLP PROTEASE ATP-BINDING SUBUNIT CLPX-LIKE, MITOCHONDRIAL"/>
    <property type="match status" value="1"/>
</dbReference>
<proteinExistence type="inferred from homology"/>
<dbReference type="AlphaFoldDB" id="A0A6J7IK50"/>
<dbReference type="InterPro" id="IPR046425">
    <property type="entry name" value="ClpX_bact"/>
</dbReference>
<dbReference type="HAMAP" id="MF_00175">
    <property type="entry name" value="ClpX"/>
    <property type="match status" value="1"/>
</dbReference>
<evidence type="ECO:0000256" key="5">
    <source>
        <dbReference type="ARBA" id="ARBA00023186"/>
    </source>
</evidence>
<dbReference type="SUPFAM" id="SSF57716">
    <property type="entry name" value="Glucocorticoid receptor-like (DNA-binding domain)"/>
    <property type="match status" value="1"/>
</dbReference>
<keyword evidence="1" id="KW-0479">Metal-binding</keyword>
<evidence type="ECO:0000256" key="4">
    <source>
        <dbReference type="ARBA" id="ARBA00022840"/>
    </source>
</evidence>
<dbReference type="SMART" id="SM00382">
    <property type="entry name" value="AAA"/>
    <property type="match status" value="1"/>
</dbReference>
<dbReference type="NCBIfam" id="NF003745">
    <property type="entry name" value="PRK05342.1"/>
    <property type="match status" value="1"/>
</dbReference>
<evidence type="ECO:0000256" key="3">
    <source>
        <dbReference type="ARBA" id="ARBA00022833"/>
    </source>
</evidence>
<gene>
    <name evidence="7" type="ORF">UFOPK3674_01172</name>
</gene>
<dbReference type="GO" id="GO:0008270">
    <property type="term" value="F:zinc ion binding"/>
    <property type="evidence" value="ECO:0007669"/>
    <property type="project" value="InterPro"/>
</dbReference>
<dbReference type="GO" id="GO:0051603">
    <property type="term" value="P:proteolysis involved in protein catabolic process"/>
    <property type="evidence" value="ECO:0007669"/>
    <property type="project" value="TreeGrafter"/>
</dbReference>
<dbReference type="GO" id="GO:0016887">
    <property type="term" value="F:ATP hydrolysis activity"/>
    <property type="evidence" value="ECO:0007669"/>
    <property type="project" value="InterPro"/>
</dbReference>
<name>A0A6J7IK50_9ZZZZ</name>
<dbReference type="InterPro" id="IPR059188">
    <property type="entry name" value="Znf_CLPX-like"/>
</dbReference>
<keyword evidence="5" id="KW-0143">Chaperone</keyword>
<dbReference type="InterPro" id="IPR004487">
    <property type="entry name" value="Clp_protease_ATP-bd_su_ClpX"/>
</dbReference>
<dbReference type="Pfam" id="PF10431">
    <property type="entry name" value="ClpB_D2-small"/>
    <property type="match status" value="1"/>
</dbReference>
<dbReference type="Pfam" id="PF06689">
    <property type="entry name" value="zf-C4_ClpX"/>
    <property type="match status" value="1"/>
</dbReference>
<dbReference type="Pfam" id="PF07724">
    <property type="entry name" value="AAA_2"/>
    <property type="match status" value="1"/>
</dbReference>
<keyword evidence="2" id="KW-0547">Nucleotide-binding</keyword>
<dbReference type="SMART" id="SM01086">
    <property type="entry name" value="ClpB_D2-small"/>
    <property type="match status" value="1"/>
</dbReference>
<organism evidence="7">
    <name type="scientific">freshwater metagenome</name>
    <dbReference type="NCBI Taxonomy" id="449393"/>
    <lineage>
        <taxon>unclassified sequences</taxon>
        <taxon>metagenomes</taxon>
        <taxon>ecological metagenomes</taxon>
    </lineage>
</organism>
<dbReference type="InterPro" id="IPR027417">
    <property type="entry name" value="P-loop_NTPase"/>
</dbReference>
<dbReference type="GO" id="GO:0009376">
    <property type="term" value="C:HslUV protease complex"/>
    <property type="evidence" value="ECO:0007669"/>
    <property type="project" value="TreeGrafter"/>
</dbReference>
<dbReference type="GO" id="GO:0051301">
    <property type="term" value="P:cell division"/>
    <property type="evidence" value="ECO:0007669"/>
    <property type="project" value="TreeGrafter"/>
</dbReference>
<dbReference type="SUPFAM" id="SSF52540">
    <property type="entry name" value="P-loop containing nucleoside triphosphate hydrolases"/>
    <property type="match status" value="1"/>
</dbReference>
<keyword evidence="4" id="KW-0067">ATP-binding</keyword>
<dbReference type="PANTHER" id="PTHR48102">
    <property type="entry name" value="ATP-DEPENDENT CLP PROTEASE ATP-BINDING SUBUNIT CLPX-LIKE, MITOCHONDRIAL-RELATED"/>
    <property type="match status" value="1"/>
</dbReference>
<dbReference type="FunFam" id="1.10.8.60:FF:000002">
    <property type="entry name" value="ATP-dependent Clp protease ATP-binding subunit ClpX"/>
    <property type="match status" value="1"/>
</dbReference>
<dbReference type="Gene3D" id="1.10.8.60">
    <property type="match status" value="1"/>
</dbReference>
<evidence type="ECO:0000259" key="6">
    <source>
        <dbReference type="PROSITE" id="PS51902"/>
    </source>
</evidence>
<dbReference type="InterPro" id="IPR038366">
    <property type="entry name" value="Znf_CppX_C4_sf"/>
</dbReference>
<evidence type="ECO:0000256" key="2">
    <source>
        <dbReference type="ARBA" id="ARBA00022741"/>
    </source>
</evidence>
<dbReference type="GO" id="GO:0046983">
    <property type="term" value="F:protein dimerization activity"/>
    <property type="evidence" value="ECO:0007669"/>
    <property type="project" value="InterPro"/>
</dbReference>
<evidence type="ECO:0000313" key="7">
    <source>
        <dbReference type="EMBL" id="CAB4931389.1"/>
    </source>
</evidence>
<dbReference type="GO" id="GO:0005524">
    <property type="term" value="F:ATP binding"/>
    <property type="evidence" value="ECO:0007669"/>
    <property type="project" value="UniProtKB-KW"/>
</dbReference>
<dbReference type="EMBL" id="CAFBMX010000005">
    <property type="protein sequence ID" value="CAB4931389.1"/>
    <property type="molecule type" value="Genomic_DNA"/>
</dbReference>
<feature type="domain" description="ClpX-type ZB" evidence="6">
    <location>
        <begin position="1"/>
        <end position="54"/>
    </location>
</feature>
<dbReference type="Gene3D" id="6.20.220.10">
    <property type="entry name" value="ClpX chaperone, C4-type zinc finger domain"/>
    <property type="match status" value="1"/>
</dbReference>
<dbReference type="Gene3D" id="3.40.50.300">
    <property type="entry name" value="P-loop containing nucleotide triphosphate hydrolases"/>
    <property type="match status" value="1"/>
</dbReference>
<dbReference type="GO" id="GO:0051082">
    <property type="term" value="F:unfolded protein binding"/>
    <property type="evidence" value="ECO:0007669"/>
    <property type="project" value="InterPro"/>
</dbReference>
<dbReference type="InterPro" id="IPR019489">
    <property type="entry name" value="Clp_ATPase_C"/>
</dbReference>
<keyword evidence="3" id="KW-0862">Zinc</keyword>
<dbReference type="InterPro" id="IPR010603">
    <property type="entry name" value="Znf_CppX_C4"/>
</dbReference>
<dbReference type="InterPro" id="IPR003593">
    <property type="entry name" value="AAA+_ATPase"/>
</dbReference>
<dbReference type="NCBIfam" id="TIGR00382">
    <property type="entry name" value="clpX"/>
    <property type="match status" value="1"/>
</dbReference>
<dbReference type="FunFam" id="3.40.50.300:FF:000005">
    <property type="entry name" value="ATP-dependent Clp protease ATP-binding subunit ClpX"/>
    <property type="match status" value="1"/>
</dbReference>
<dbReference type="InterPro" id="IPR050052">
    <property type="entry name" value="ATP-dep_Clp_protease_ClpX"/>
</dbReference>